<keyword evidence="6 8" id="KW-1133">Transmembrane helix</keyword>
<protein>
    <submittedName>
        <fullName evidence="9">Rod shape-determining protein MreD</fullName>
    </submittedName>
</protein>
<dbReference type="InterPro" id="IPR007227">
    <property type="entry name" value="Cell_shape_determining_MreD"/>
</dbReference>
<evidence type="ECO:0000256" key="7">
    <source>
        <dbReference type="ARBA" id="ARBA00023136"/>
    </source>
</evidence>
<evidence type="ECO:0000256" key="6">
    <source>
        <dbReference type="ARBA" id="ARBA00022989"/>
    </source>
</evidence>
<dbReference type="Proteomes" id="UP000256520">
    <property type="component" value="Unassembled WGS sequence"/>
</dbReference>
<keyword evidence="4 8" id="KW-0812">Transmembrane</keyword>
<dbReference type="Pfam" id="PF04093">
    <property type="entry name" value="MreD"/>
    <property type="match status" value="1"/>
</dbReference>
<dbReference type="GO" id="GO:0005886">
    <property type="term" value="C:plasma membrane"/>
    <property type="evidence" value="ECO:0007669"/>
    <property type="project" value="UniProtKB-SubCell"/>
</dbReference>
<evidence type="ECO:0000256" key="5">
    <source>
        <dbReference type="ARBA" id="ARBA00022960"/>
    </source>
</evidence>
<evidence type="ECO:0000256" key="3">
    <source>
        <dbReference type="ARBA" id="ARBA00022475"/>
    </source>
</evidence>
<evidence type="ECO:0000313" key="10">
    <source>
        <dbReference type="Proteomes" id="UP000256520"/>
    </source>
</evidence>
<comment type="similarity">
    <text evidence="2">Belongs to the MreD family.</text>
</comment>
<keyword evidence="3" id="KW-1003">Cell membrane</keyword>
<sequence>MKRLYIPLLLFLLLILEGVAIDFLPSTVVMGNQLFTPHWVAGFLVLVAVLYDKDDTYFAVVYALIFGLLLDAVYAGVLGVYMFSYTVSIYIIQNLKKMLHGNFFVVVLLGVVGIIIADIMIYIIYLIIGMTDMFWQDYLFNRLLPTVLLNLLFMIIIYPLFAKRVQRWGNEQLD</sequence>
<organism evidence="9 10">
    <name type="scientific">Oceanobacillus chungangensis</name>
    <dbReference type="NCBI Taxonomy" id="1229152"/>
    <lineage>
        <taxon>Bacteria</taxon>
        <taxon>Bacillati</taxon>
        <taxon>Bacillota</taxon>
        <taxon>Bacilli</taxon>
        <taxon>Bacillales</taxon>
        <taxon>Bacillaceae</taxon>
        <taxon>Oceanobacillus</taxon>
    </lineage>
</organism>
<feature type="transmembrane region" description="Helical" evidence="8">
    <location>
        <begin position="30"/>
        <end position="51"/>
    </location>
</feature>
<keyword evidence="10" id="KW-1185">Reference proteome</keyword>
<comment type="caution">
    <text evidence="9">The sequence shown here is derived from an EMBL/GenBank/DDBJ whole genome shotgun (WGS) entry which is preliminary data.</text>
</comment>
<keyword evidence="5" id="KW-0133">Cell shape</keyword>
<accession>A0A3D8Q3A8</accession>
<dbReference type="OrthoDB" id="1653857at2"/>
<evidence type="ECO:0000256" key="1">
    <source>
        <dbReference type="ARBA" id="ARBA00004651"/>
    </source>
</evidence>
<evidence type="ECO:0000256" key="8">
    <source>
        <dbReference type="SAM" id="Phobius"/>
    </source>
</evidence>
<dbReference type="EMBL" id="PIOD01000002">
    <property type="protein sequence ID" value="RDW21665.1"/>
    <property type="molecule type" value="Genomic_DNA"/>
</dbReference>
<gene>
    <name evidence="9" type="primary">mreD</name>
    <name evidence="9" type="ORF">CWR45_01975</name>
</gene>
<dbReference type="NCBIfam" id="TIGR03426">
    <property type="entry name" value="shape_MreD"/>
    <property type="match status" value="1"/>
</dbReference>
<keyword evidence="7 8" id="KW-0472">Membrane</keyword>
<proteinExistence type="inferred from homology"/>
<dbReference type="RefSeq" id="WP_115748122.1">
    <property type="nucleotide sequence ID" value="NZ_PIOD01000002.1"/>
</dbReference>
<evidence type="ECO:0000256" key="4">
    <source>
        <dbReference type="ARBA" id="ARBA00022692"/>
    </source>
</evidence>
<dbReference type="AlphaFoldDB" id="A0A3D8Q3A8"/>
<comment type="subcellular location">
    <subcellularLocation>
        <location evidence="1">Cell membrane</location>
        <topology evidence="1">Multi-pass membrane protein</topology>
    </subcellularLocation>
</comment>
<reference evidence="10" key="1">
    <citation type="submission" date="2017-11" db="EMBL/GenBank/DDBJ databases">
        <authorList>
            <person name="Zhu W."/>
        </authorList>
    </citation>
    <scope>NUCLEOTIDE SEQUENCE [LARGE SCALE GENOMIC DNA]</scope>
    <source>
        <strain evidence="10">CAU 1051</strain>
    </source>
</reference>
<name>A0A3D8Q3A8_9BACI</name>
<evidence type="ECO:0000313" key="9">
    <source>
        <dbReference type="EMBL" id="RDW21665.1"/>
    </source>
</evidence>
<feature type="transmembrane region" description="Helical" evidence="8">
    <location>
        <begin position="103"/>
        <end position="127"/>
    </location>
</feature>
<feature type="transmembrane region" description="Helical" evidence="8">
    <location>
        <begin position="139"/>
        <end position="161"/>
    </location>
</feature>
<dbReference type="GO" id="GO:0008360">
    <property type="term" value="P:regulation of cell shape"/>
    <property type="evidence" value="ECO:0007669"/>
    <property type="project" value="UniProtKB-KW"/>
</dbReference>
<evidence type="ECO:0000256" key="2">
    <source>
        <dbReference type="ARBA" id="ARBA00007776"/>
    </source>
</evidence>
<feature type="transmembrane region" description="Helical" evidence="8">
    <location>
        <begin position="58"/>
        <end position="83"/>
    </location>
</feature>